<evidence type="ECO:0000313" key="6">
    <source>
        <dbReference type="Proteomes" id="UP000729701"/>
    </source>
</evidence>
<dbReference type="CDD" id="cd19481">
    <property type="entry name" value="RecA-like_protease"/>
    <property type="match status" value="1"/>
</dbReference>
<evidence type="ECO:0000313" key="5">
    <source>
        <dbReference type="EMBL" id="MBW4671124.1"/>
    </source>
</evidence>
<dbReference type="GO" id="GO:0005524">
    <property type="term" value="F:ATP binding"/>
    <property type="evidence" value="ECO:0007669"/>
    <property type="project" value="UniProtKB-KW"/>
</dbReference>
<dbReference type="InterPro" id="IPR003593">
    <property type="entry name" value="AAA+_ATPase"/>
</dbReference>
<dbReference type="PANTHER" id="PTHR23073">
    <property type="entry name" value="26S PROTEASOME REGULATORY SUBUNIT"/>
    <property type="match status" value="1"/>
</dbReference>
<protein>
    <submittedName>
        <fullName evidence="5">AAA family ATPase</fullName>
    </submittedName>
</protein>
<feature type="domain" description="AAA+ ATPase" evidence="4">
    <location>
        <begin position="420"/>
        <end position="552"/>
    </location>
</feature>
<keyword evidence="3" id="KW-0067">ATP-binding</keyword>
<dbReference type="SUPFAM" id="SSF52540">
    <property type="entry name" value="P-loop containing nucleoside triphosphate hydrolases"/>
    <property type="match status" value="1"/>
</dbReference>
<name>A0A951QRJ3_9CYAN</name>
<dbReference type="SMART" id="SM00382">
    <property type="entry name" value="AAA"/>
    <property type="match status" value="1"/>
</dbReference>
<comment type="similarity">
    <text evidence="1">Belongs to the AAA ATPase family.</text>
</comment>
<evidence type="ECO:0000259" key="4">
    <source>
        <dbReference type="SMART" id="SM00382"/>
    </source>
</evidence>
<dbReference type="Gene3D" id="3.40.50.300">
    <property type="entry name" value="P-loop containing nucleotide triphosphate hydrolases"/>
    <property type="match status" value="1"/>
</dbReference>
<dbReference type="GO" id="GO:0016887">
    <property type="term" value="F:ATP hydrolysis activity"/>
    <property type="evidence" value="ECO:0007669"/>
    <property type="project" value="InterPro"/>
</dbReference>
<dbReference type="InterPro" id="IPR003959">
    <property type="entry name" value="ATPase_AAA_core"/>
</dbReference>
<dbReference type="Proteomes" id="UP000729701">
    <property type="component" value="Unassembled WGS sequence"/>
</dbReference>
<organism evidence="5 6">
    <name type="scientific">Cyanomargarita calcarea GSE-NOS-MK-12-04C</name>
    <dbReference type="NCBI Taxonomy" id="2839659"/>
    <lineage>
        <taxon>Bacteria</taxon>
        <taxon>Bacillati</taxon>
        <taxon>Cyanobacteriota</taxon>
        <taxon>Cyanophyceae</taxon>
        <taxon>Nostocales</taxon>
        <taxon>Cyanomargaritaceae</taxon>
        <taxon>Cyanomargarita</taxon>
    </lineage>
</organism>
<accession>A0A951QRJ3</accession>
<comment type="caution">
    <text evidence="5">The sequence shown here is derived from an EMBL/GenBank/DDBJ whole genome shotgun (WGS) entry which is preliminary data.</text>
</comment>
<reference evidence="5" key="2">
    <citation type="journal article" date="2022" name="Microbiol. Resour. Announc.">
        <title>Metagenome Sequencing to Explore Phylogenomics of Terrestrial Cyanobacteria.</title>
        <authorList>
            <person name="Ward R.D."/>
            <person name="Stajich J.E."/>
            <person name="Johansen J.R."/>
            <person name="Huntemann M."/>
            <person name="Clum A."/>
            <person name="Foster B."/>
            <person name="Foster B."/>
            <person name="Roux S."/>
            <person name="Palaniappan K."/>
            <person name="Varghese N."/>
            <person name="Mukherjee S."/>
            <person name="Reddy T.B.K."/>
            <person name="Daum C."/>
            <person name="Copeland A."/>
            <person name="Chen I.A."/>
            <person name="Ivanova N.N."/>
            <person name="Kyrpides N.C."/>
            <person name="Shapiro N."/>
            <person name="Eloe-Fadrosh E.A."/>
            <person name="Pietrasiak N."/>
        </authorList>
    </citation>
    <scope>NUCLEOTIDE SEQUENCE</scope>
    <source>
        <strain evidence="5">GSE-NOS-MK-12-04C</strain>
    </source>
</reference>
<dbReference type="InterPro" id="IPR050221">
    <property type="entry name" value="26S_Proteasome_ATPase"/>
</dbReference>
<evidence type="ECO:0000256" key="3">
    <source>
        <dbReference type="ARBA" id="ARBA00022840"/>
    </source>
</evidence>
<evidence type="ECO:0000256" key="2">
    <source>
        <dbReference type="ARBA" id="ARBA00022741"/>
    </source>
</evidence>
<dbReference type="AlphaFoldDB" id="A0A951QRJ3"/>
<gene>
    <name evidence="5" type="ORF">KME60_27795</name>
</gene>
<dbReference type="InterPro" id="IPR027417">
    <property type="entry name" value="P-loop_NTPase"/>
</dbReference>
<reference evidence="5" key="1">
    <citation type="submission" date="2021-05" db="EMBL/GenBank/DDBJ databases">
        <authorList>
            <person name="Pietrasiak N."/>
            <person name="Ward R."/>
            <person name="Stajich J.E."/>
            <person name="Kurbessoian T."/>
        </authorList>
    </citation>
    <scope>NUCLEOTIDE SEQUENCE</scope>
    <source>
        <strain evidence="5">GSE-NOS-MK-12-04C</strain>
    </source>
</reference>
<proteinExistence type="inferred from homology"/>
<dbReference type="EMBL" id="JAHHGZ010000039">
    <property type="protein sequence ID" value="MBW4671124.1"/>
    <property type="molecule type" value="Genomic_DNA"/>
</dbReference>
<keyword evidence="2" id="KW-0547">Nucleotide-binding</keyword>
<sequence length="652" mass="73677">MTRYWQAKNQFFQTDTTAKYLTDKLSIAPPRVDLLPVQGSFGWVVETLRLDSIATFTLALGLISSFDQAAGSVISACLNDANTTQPTLALAQLLWDLPGQVLAIADISHPLWRYGLLQPANTNQAGVDWHSPIVVPPVVANSLLFPNSDLPQTLALLKSESHSLFERANLVALRLRTRAKDRLRVVPLRSAIGASASVVIQGISQVTQRPVVELQSHAALLENTAYLKSLVTFCWLQNLDLFIRVDTLSCQSCDAQRRHSYLLPLQSIPIAIFLEIRERNELTHLPNTLLLPIVEVPHLSYENRVQYWQECLDSTAPHFNREIAECARRFRYEKETIKSICEALKSVPQVLSETTLFSACRAELDLDIGELAQEVRPRFTVSSLVLPPKQQALFQEIHHAMRTLTQVHYGWGTARVWNESGISVLFAGAPGTGKTMAAEVLASLLDLPMYRIDLSQVVNKYIGETEKNLKRLFDLADVSDTILFFDEADALFGKRTEVKDAHDRYANLEISYLLERMERFKGLAILATNRKKDLDEAFLRRLRYILDFPMPDIPERKRIWQQVMPEKVDASQIDFDFLARQFPLAGGHIRSIIFNACLQTAEGFSLESSNPPQLTMEPILIAVKREYDKLNRSVSLEQFGSYAKFIEGIDRQ</sequence>
<dbReference type="Pfam" id="PF00004">
    <property type="entry name" value="AAA"/>
    <property type="match status" value="1"/>
</dbReference>
<evidence type="ECO:0000256" key="1">
    <source>
        <dbReference type="ARBA" id="ARBA00006914"/>
    </source>
</evidence>